<protein>
    <submittedName>
        <fullName evidence="8">Efflux RND transporter periplasmic adaptor subunit</fullName>
    </submittedName>
</protein>
<evidence type="ECO:0000259" key="7">
    <source>
        <dbReference type="Pfam" id="PF25967"/>
    </source>
</evidence>
<sequence>MSYLEAVEPLPAVRHYSRARQGRILLIAVAVVIVLALAISGVRRLTRPAPPAEAPAIKDGFRPTPDQRAGLKIETVGEGQDPAALVVTGTISVDEEHSTPIVLPFSGQVGDVYVQAGQRVVRGQPLLRVASSDFVEARDALFAADAQRATAAAQLRTAQENARRQEALFRTAGGAEKDYIQAKSDLVAAQSAARSADAALGAARDKLALFGKTPDEVRHLEGVSEVAGIYSATNFRAPVSGTVASRDVAPGQFVSSGGDKPLMTITDLSRVWLIAQVPETEAAHVRLGDIVRVTTPAFPGRVFNARIDNIGAELDPATHRLPVRATVANPDEALKPQMFASFSIAATREPTAILVPASAVIREGDQARVWIAGRDGILRPRSVTIGDSGNGMVRITSGLKLGEQIVTAGAIFVNEAGLDG</sequence>
<dbReference type="PANTHER" id="PTHR30097:SF15">
    <property type="entry name" value="CATION EFFLUX SYSTEM PROTEIN CUSB"/>
    <property type="match status" value="1"/>
</dbReference>
<keyword evidence="4" id="KW-0812">Transmembrane</keyword>
<feature type="domain" description="Multidrug resistance protein MdtA-like C-terminal permuted SH3" evidence="7">
    <location>
        <begin position="352"/>
        <end position="409"/>
    </location>
</feature>
<evidence type="ECO:0000313" key="8">
    <source>
        <dbReference type="EMBL" id="USI71947.1"/>
    </source>
</evidence>
<feature type="domain" description="CusB-like beta-barrel" evidence="6">
    <location>
        <begin position="270"/>
        <end position="346"/>
    </location>
</feature>
<evidence type="ECO:0000256" key="1">
    <source>
        <dbReference type="ARBA" id="ARBA00004196"/>
    </source>
</evidence>
<dbReference type="EMBL" id="CP084930">
    <property type="protein sequence ID" value="USI71947.1"/>
    <property type="molecule type" value="Genomic_DNA"/>
</dbReference>
<dbReference type="Pfam" id="PF25954">
    <property type="entry name" value="Beta-barrel_RND_2"/>
    <property type="match status" value="1"/>
</dbReference>
<keyword evidence="3" id="KW-0813">Transport</keyword>
<dbReference type="Gene3D" id="2.40.420.20">
    <property type="match status" value="1"/>
</dbReference>
<dbReference type="SUPFAM" id="SSF111369">
    <property type="entry name" value="HlyD-like secretion proteins"/>
    <property type="match status" value="1"/>
</dbReference>
<comment type="subcellular location">
    <subcellularLocation>
        <location evidence="1">Cell envelope</location>
    </subcellularLocation>
</comment>
<gene>
    <name evidence="8" type="ORF">LHA26_11540</name>
</gene>
<dbReference type="Pfam" id="PF25967">
    <property type="entry name" value="RND-MFP_C"/>
    <property type="match status" value="1"/>
</dbReference>
<comment type="similarity">
    <text evidence="2">Belongs to the membrane fusion protein (MFP) (TC 8.A.1) family.</text>
</comment>
<name>A0ABY4X4X0_9SPHN</name>
<dbReference type="NCBIfam" id="TIGR01730">
    <property type="entry name" value="RND_mfp"/>
    <property type="match status" value="1"/>
</dbReference>
<dbReference type="PANTHER" id="PTHR30097">
    <property type="entry name" value="CATION EFFLUX SYSTEM PROTEIN CUSB"/>
    <property type="match status" value="1"/>
</dbReference>
<evidence type="ECO:0000259" key="5">
    <source>
        <dbReference type="Pfam" id="PF25917"/>
    </source>
</evidence>
<keyword evidence="4" id="KW-0472">Membrane</keyword>
<organism evidence="8 9">
    <name type="scientific">Sphingomonas morindae</name>
    <dbReference type="NCBI Taxonomy" id="1541170"/>
    <lineage>
        <taxon>Bacteria</taxon>
        <taxon>Pseudomonadati</taxon>
        <taxon>Pseudomonadota</taxon>
        <taxon>Alphaproteobacteria</taxon>
        <taxon>Sphingomonadales</taxon>
        <taxon>Sphingomonadaceae</taxon>
        <taxon>Sphingomonas</taxon>
    </lineage>
</organism>
<dbReference type="Pfam" id="PF25917">
    <property type="entry name" value="BSH_RND"/>
    <property type="match status" value="1"/>
</dbReference>
<feature type="transmembrane region" description="Helical" evidence="4">
    <location>
        <begin position="24"/>
        <end position="42"/>
    </location>
</feature>
<evidence type="ECO:0000256" key="2">
    <source>
        <dbReference type="ARBA" id="ARBA00009477"/>
    </source>
</evidence>
<dbReference type="InterPro" id="IPR006143">
    <property type="entry name" value="RND_pump_MFP"/>
</dbReference>
<dbReference type="InterPro" id="IPR058625">
    <property type="entry name" value="MdtA-like_BSH"/>
</dbReference>
<feature type="domain" description="Multidrug resistance protein MdtA-like barrel-sandwich hybrid" evidence="5">
    <location>
        <begin position="106"/>
        <end position="266"/>
    </location>
</feature>
<accession>A0ABY4X4X0</accession>
<keyword evidence="9" id="KW-1185">Reference proteome</keyword>
<reference evidence="8" key="1">
    <citation type="journal article" date="2022" name="Toxins">
        <title>Genomic Analysis of Sphingopyxis sp. USTB-05 for Biodegrading Cyanobacterial Hepatotoxins.</title>
        <authorList>
            <person name="Liu C."/>
            <person name="Xu Q."/>
            <person name="Zhao Z."/>
            <person name="Zhang H."/>
            <person name="Liu X."/>
            <person name="Yin C."/>
            <person name="Liu Y."/>
            <person name="Yan H."/>
        </authorList>
    </citation>
    <scope>NUCLEOTIDE SEQUENCE</scope>
    <source>
        <strain evidence="8">NBD5</strain>
    </source>
</reference>
<dbReference type="InterPro" id="IPR051909">
    <property type="entry name" value="MFP_Cation_Efflux"/>
</dbReference>
<keyword evidence="4" id="KW-1133">Transmembrane helix</keyword>
<evidence type="ECO:0000259" key="6">
    <source>
        <dbReference type="Pfam" id="PF25954"/>
    </source>
</evidence>
<evidence type="ECO:0000256" key="4">
    <source>
        <dbReference type="SAM" id="Phobius"/>
    </source>
</evidence>
<dbReference type="RefSeq" id="WP_252165756.1">
    <property type="nucleotide sequence ID" value="NZ_CP084930.1"/>
</dbReference>
<dbReference type="InterPro" id="IPR058627">
    <property type="entry name" value="MdtA-like_C"/>
</dbReference>
<dbReference type="Proteomes" id="UP001056937">
    <property type="component" value="Chromosome 1"/>
</dbReference>
<evidence type="ECO:0000313" key="9">
    <source>
        <dbReference type="Proteomes" id="UP001056937"/>
    </source>
</evidence>
<dbReference type="Gene3D" id="2.40.50.100">
    <property type="match status" value="1"/>
</dbReference>
<dbReference type="InterPro" id="IPR058792">
    <property type="entry name" value="Beta-barrel_RND_2"/>
</dbReference>
<proteinExistence type="inferred from homology"/>
<evidence type="ECO:0000256" key="3">
    <source>
        <dbReference type="ARBA" id="ARBA00022448"/>
    </source>
</evidence>
<dbReference type="Gene3D" id="2.40.30.170">
    <property type="match status" value="1"/>
</dbReference>